<dbReference type="RefSeq" id="WP_117317340.1">
    <property type="nucleotide sequence ID" value="NZ_QQSW01000008.1"/>
</dbReference>
<comment type="caution">
    <text evidence="1">The sequence shown here is derived from an EMBL/GenBank/DDBJ whole genome shotgun (WGS) entry which is preliminary data.</text>
</comment>
<reference evidence="1 2" key="1">
    <citation type="submission" date="2019-03" db="EMBL/GenBank/DDBJ databases">
        <title>Genomic Encyclopedia of Type Strains, Phase IV (KMG-IV): sequencing the most valuable type-strain genomes for metagenomic binning, comparative biology and taxonomic classification.</title>
        <authorList>
            <person name="Goeker M."/>
        </authorList>
    </citation>
    <scope>NUCLEOTIDE SEQUENCE [LARGE SCALE GENOMIC DNA]</scope>
    <source>
        <strain evidence="1 2">DSM 23344</strain>
    </source>
</reference>
<protein>
    <submittedName>
        <fullName evidence="1">Uncharacterized protein (DUF885 family)</fullName>
    </submittedName>
</protein>
<dbReference type="EMBL" id="SLWX01000003">
    <property type="protein sequence ID" value="TCO77087.1"/>
    <property type="molecule type" value="Genomic_DNA"/>
</dbReference>
<dbReference type="OrthoDB" id="9769898at2"/>
<dbReference type="Proteomes" id="UP000294980">
    <property type="component" value="Unassembled WGS sequence"/>
</dbReference>
<organism evidence="1 2">
    <name type="scientific">Chromatocurvus halotolerans</name>
    <dbReference type="NCBI Taxonomy" id="1132028"/>
    <lineage>
        <taxon>Bacteria</taxon>
        <taxon>Pseudomonadati</taxon>
        <taxon>Pseudomonadota</taxon>
        <taxon>Gammaproteobacteria</taxon>
        <taxon>Cellvibrionales</taxon>
        <taxon>Halieaceae</taxon>
        <taxon>Chromatocurvus</taxon>
    </lineage>
</organism>
<name>A0A4R2KW69_9GAMM</name>
<evidence type="ECO:0000313" key="2">
    <source>
        <dbReference type="Proteomes" id="UP000294980"/>
    </source>
</evidence>
<gene>
    <name evidence="1" type="ORF">EV688_103101</name>
</gene>
<accession>A0A4R2KW69</accession>
<evidence type="ECO:0000313" key="1">
    <source>
        <dbReference type="EMBL" id="TCO77087.1"/>
    </source>
</evidence>
<dbReference type="Pfam" id="PF05960">
    <property type="entry name" value="DUF885"/>
    <property type="match status" value="1"/>
</dbReference>
<sequence>MNASRIVPFSAMLIAMTLVCGFLSTIISSKVAAQERRSADEQLRELYETEFAWRQHEMGKIRNERGEWVDAGRWPDVSAAAQARRLEYWNAALEQLARIPRDQLSAKALINAEVFEQIITSRASNVRFRTYEAPLNSDTFFWSGLHPRMGGFDNAQAYQRYIARLEDLPRYFQQHTANMREGLARGYSVPAVTLKGREQSLLPYRAAGEENPFYAPLKAMPSRISEAQQSALRKQALEAIQTAVVSAYTALFEFMRDEYLPGAREDLAARSLPDGEAFYLAQIREYTTLDLTPEQIHEQGLAEVKRIWAEMQAVRDDVEFEGDMAAFFEFLRNDPQFYARTPAELLGVSSYVAKRMDGKLAETLGFLPRRRFTLLPVPDAIAPFYTGGRGGLNSCLMNTYDLPSRPLYTIPALTLHECAPGHALQAAISREAPGDIPEFRARNYFSGYGEGWGLYTEWLGSQLGIYQTPYEEFGRLSYEMWRACRLVIDTGVHYYGWSREQAQDYLRRHSALSEHELTTEVDRYISWPGQALAYKLGEMLIRRKRAEAEEALGAAFDQRYFHDVILGLRSVPLSVLESELDRWIADGGQNPYADVDWLQR</sequence>
<keyword evidence="2" id="KW-1185">Reference proteome</keyword>
<dbReference type="AlphaFoldDB" id="A0A4R2KW69"/>
<proteinExistence type="predicted"/>
<dbReference type="InterPro" id="IPR010281">
    <property type="entry name" value="DUF885"/>
</dbReference>
<dbReference type="PANTHER" id="PTHR33361">
    <property type="entry name" value="GLR0591 PROTEIN"/>
    <property type="match status" value="1"/>
</dbReference>
<dbReference type="PANTHER" id="PTHR33361:SF2">
    <property type="entry name" value="DUF885 DOMAIN-CONTAINING PROTEIN"/>
    <property type="match status" value="1"/>
</dbReference>